<dbReference type="AlphaFoldDB" id="A0A2A6B4D6"/>
<organism evidence="1 2">
    <name type="scientific">Pristionchus pacificus</name>
    <name type="common">Parasitic nematode worm</name>
    <dbReference type="NCBI Taxonomy" id="54126"/>
    <lineage>
        <taxon>Eukaryota</taxon>
        <taxon>Metazoa</taxon>
        <taxon>Ecdysozoa</taxon>
        <taxon>Nematoda</taxon>
        <taxon>Chromadorea</taxon>
        <taxon>Rhabditida</taxon>
        <taxon>Rhabditina</taxon>
        <taxon>Diplogasteromorpha</taxon>
        <taxon>Diplogasteroidea</taxon>
        <taxon>Neodiplogasteridae</taxon>
        <taxon>Pristionchus</taxon>
    </lineage>
</organism>
<evidence type="ECO:0000313" key="1">
    <source>
        <dbReference type="EnsemblMetazoa" id="PPA44808.1"/>
    </source>
</evidence>
<proteinExistence type="predicted"/>
<keyword evidence="2" id="KW-1185">Reference proteome</keyword>
<dbReference type="Proteomes" id="UP000005239">
    <property type="component" value="Unassembled WGS sequence"/>
</dbReference>
<sequence>MAKTEEKAESTGGVASMMLLGGSSRLDENWPGITENQGVWDEKLTGMKEYTSSIPRKGGVVGMKNSSLHCLG</sequence>
<reference evidence="1" key="2">
    <citation type="submission" date="2022-06" db="UniProtKB">
        <authorList>
            <consortium name="EnsemblMetazoa"/>
        </authorList>
    </citation>
    <scope>IDENTIFICATION</scope>
    <source>
        <strain evidence="1">PS312</strain>
    </source>
</reference>
<protein>
    <submittedName>
        <fullName evidence="1">Uncharacterized protein</fullName>
    </submittedName>
</protein>
<accession>A0A2A6B4D6</accession>
<reference evidence="2" key="1">
    <citation type="journal article" date="2008" name="Nat. Genet.">
        <title>The Pristionchus pacificus genome provides a unique perspective on nematode lifestyle and parasitism.</title>
        <authorList>
            <person name="Dieterich C."/>
            <person name="Clifton S.W."/>
            <person name="Schuster L.N."/>
            <person name="Chinwalla A."/>
            <person name="Delehaunty K."/>
            <person name="Dinkelacker I."/>
            <person name="Fulton L."/>
            <person name="Fulton R."/>
            <person name="Godfrey J."/>
            <person name="Minx P."/>
            <person name="Mitreva M."/>
            <person name="Roeseler W."/>
            <person name="Tian H."/>
            <person name="Witte H."/>
            <person name="Yang S.P."/>
            <person name="Wilson R.K."/>
            <person name="Sommer R.J."/>
        </authorList>
    </citation>
    <scope>NUCLEOTIDE SEQUENCE [LARGE SCALE GENOMIC DNA]</scope>
    <source>
        <strain evidence="2">PS312</strain>
    </source>
</reference>
<evidence type="ECO:0000313" key="2">
    <source>
        <dbReference type="Proteomes" id="UP000005239"/>
    </source>
</evidence>
<name>A0A2A6B4D6_PRIPA</name>
<gene>
    <name evidence="1" type="primary">WBGene00283177</name>
</gene>
<dbReference type="EnsemblMetazoa" id="PPA44808.1">
    <property type="protein sequence ID" value="PPA44808.1"/>
    <property type="gene ID" value="WBGene00283177"/>
</dbReference>
<accession>A0A8R1V0D6</accession>